<evidence type="ECO:0000313" key="2">
    <source>
        <dbReference type="Proteomes" id="UP000070498"/>
    </source>
</evidence>
<dbReference type="STRING" id="2052828.ATO67_20430"/>
<gene>
    <name evidence="1" type="ORF">ATO67_20430</name>
</gene>
<sequence>MSSNPYFSQIGGLPPQTQILSSKAVFNTAYAVILKTVMSDIVTSVLPHWEEPGPGLSRGR</sequence>
<keyword evidence="2" id="KW-1185">Reference proteome</keyword>
<evidence type="ECO:0000313" key="1">
    <source>
        <dbReference type="EMBL" id="KXG87123.1"/>
    </source>
</evidence>
<dbReference type="Proteomes" id="UP000070498">
    <property type="component" value="Unassembled WGS sequence"/>
</dbReference>
<name>A0A135P6S1_9HYPH</name>
<protein>
    <submittedName>
        <fullName evidence="1">Uncharacterized protein</fullName>
    </submittedName>
</protein>
<proteinExistence type="predicted"/>
<dbReference type="EMBL" id="LNUW01000008">
    <property type="protein sequence ID" value="KXG87123.1"/>
    <property type="molecule type" value="Genomic_DNA"/>
</dbReference>
<comment type="caution">
    <text evidence="1">The sequence shown here is derived from an EMBL/GenBank/DDBJ whole genome shotgun (WGS) entry which is preliminary data.</text>
</comment>
<organism evidence="1 2">
    <name type="scientific">Agrobacterium bohemicum</name>
    <dbReference type="NCBI Taxonomy" id="2052828"/>
    <lineage>
        <taxon>Bacteria</taxon>
        <taxon>Pseudomonadati</taxon>
        <taxon>Pseudomonadota</taxon>
        <taxon>Alphaproteobacteria</taxon>
        <taxon>Hyphomicrobiales</taxon>
        <taxon>Rhizobiaceae</taxon>
        <taxon>Rhizobium/Agrobacterium group</taxon>
        <taxon>Agrobacterium</taxon>
    </lineage>
</organism>
<dbReference type="Gene3D" id="2.60.120.10">
    <property type="entry name" value="Jelly Rolls"/>
    <property type="match status" value="1"/>
</dbReference>
<dbReference type="AlphaFoldDB" id="A0A135P6S1"/>
<reference evidence="1 2" key="1">
    <citation type="submission" date="2015-11" db="EMBL/GenBank/DDBJ databases">
        <title>Draft genome sequence of Agrobacterium sp. R89-1.</title>
        <authorList>
            <person name="Zahradnik J."/>
            <person name="Kyslikova E."/>
            <person name="Palyzova A."/>
            <person name="Kyslik P."/>
        </authorList>
    </citation>
    <scope>NUCLEOTIDE SEQUENCE [LARGE SCALE GENOMIC DNA]</scope>
    <source>
        <strain evidence="1 2">R89-1</strain>
    </source>
</reference>
<dbReference type="InterPro" id="IPR014710">
    <property type="entry name" value="RmlC-like_jellyroll"/>
</dbReference>
<accession>A0A135P6S1</accession>